<gene>
    <name evidence="1" type="ORF">L195_g054504</name>
</gene>
<reference evidence="1 2" key="1">
    <citation type="journal article" date="2014" name="Am. J. Bot.">
        <title>Genome assembly and annotation for red clover (Trifolium pratense; Fabaceae).</title>
        <authorList>
            <person name="Istvanek J."/>
            <person name="Jaros M."/>
            <person name="Krenek A."/>
            <person name="Repkova J."/>
        </authorList>
    </citation>
    <scope>NUCLEOTIDE SEQUENCE [LARGE SCALE GENOMIC DNA]</scope>
    <source>
        <strain evidence="2">cv. Tatra</strain>
        <tissue evidence="1">Young leaves</tissue>
    </source>
</reference>
<feature type="non-terminal residue" evidence="1">
    <location>
        <position position="1"/>
    </location>
</feature>
<proteinExistence type="predicted"/>
<name>A0A2K3KGF1_TRIPR</name>
<sequence>FPLSGTSLASLESLSLPLVQEVVLSADMQCESCQKRVSDIITKMNERKKILSLNPNSQYPLLCLLCKKRLERNKAVVLTVFVATL</sequence>
<reference evidence="1 2" key="2">
    <citation type="journal article" date="2017" name="Front. Plant Sci.">
        <title>Gene Classification and Mining of Molecular Markers Useful in Red Clover (Trifolium pratense) Breeding.</title>
        <authorList>
            <person name="Istvanek J."/>
            <person name="Dluhosova J."/>
            <person name="Dluhos P."/>
            <person name="Patkova L."/>
            <person name="Nedelnik J."/>
            <person name="Repkova J."/>
        </authorList>
    </citation>
    <scope>NUCLEOTIDE SEQUENCE [LARGE SCALE GENOMIC DNA]</scope>
    <source>
        <strain evidence="2">cv. Tatra</strain>
        <tissue evidence="1">Young leaves</tissue>
    </source>
</reference>
<dbReference type="Proteomes" id="UP000236291">
    <property type="component" value="Unassembled WGS sequence"/>
</dbReference>
<dbReference type="AlphaFoldDB" id="A0A2K3KGF1"/>
<dbReference type="EMBL" id="ASHM01095518">
    <property type="protein sequence ID" value="PNX65375.1"/>
    <property type="molecule type" value="Genomic_DNA"/>
</dbReference>
<organism evidence="1 2">
    <name type="scientific">Trifolium pratense</name>
    <name type="common">Red clover</name>
    <dbReference type="NCBI Taxonomy" id="57577"/>
    <lineage>
        <taxon>Eukaryota</taxon>
        <taxon>Viridiplantae</taxon>
        <taxon>Streptophyta</taxon>
        <taxon>Embryophyta</taxon>
        <taxon>Tracheophyta</taxon>
        <taxon>Spermatophyta</taxon>
        <taxon>Magnoliopsida</taxon>
        <taxon>eudicotyledons</taxon>
        <taxon>Gunneridae</taxon>
        <taxon>Pentapetalae</taxon>
        <taxon>rosids</taxon>
        <taxon>fabids</taxon>
        <taxon>Fabales</taxon>
        <taxon>Fabaceae</taxon>
        <taxon>Papilionoideae</taxon>
        <taxon>50 kb inversion clade</taxon>
        <taxon>NPAAA clade</taxon>
        <taxon>Hologalegina</taxon>
        <taxon>IRL clade</taxon>
        <taxon>Trifolieae</taxon>
        <taxon>Trifolium</taxon>
    </lineage>
</organism>
<comment type="caution">
    <text evidence="1">The sequence shown here is derived from an EMBL/GenBank/DDBJ whole genome shotgun (WGS) entry which is preliminary data.</text>
</comment>
<evidence type="ECO:0000313" key="2">
    <source>
        <dbReference type="Proteomes" id="UP000236291"/>
    </source>
</evidence>
<evidence type="ECO:0000313" key="1">
    <source>
        <dbReference type="EMBL" id="PNX65375.1"/>
    </source>
</evidence>
<accession>A0A2K3KGF1</accession>
<protein>
    <submittedName>
        <fullName evidence="1">Uncharacterized protein</fullName>
    </submittedName>
</protein>